<dbReference type="OrthoDB" id="408631at2759"/>
<dbReference type="EMBL" id="DF836632">
    <property type="protein sequence ID" value="GAN10331.1"/>
    <property type="molecule type" value="Genomic_DNA"/>
</dbReference>
<dbReference type="AlphaFoldDB" id="A0A0C9MHU4"/>
<dbReference type="SUPFAM" id="SSF53474">
    <property type="entry name" value="alpha/beta-Hydrolases"/>
    <property type="match status" value="1"/>
</dbReference>
<dbReference type="PANTHER" id="PTHR48081:SF8">
    <property type="entry name" value="ALPHA_BETA HYDROLASE FOLD-3 DOMAIN-CONTAINING PROTEIN-RELATED"/>
    <property type="match status" value="1"/>
</dbReference>
<evidence type="ECO:0000256" key="1">
    <source>
        <dbReference type="ARBA" id="ARBA00022801"/>
    </source>
</evidence>
<dbReference type="Proteomes" id="UP000053815">
    <property type="component" value="Unassembled WGS sequence"/>
</dbReference>
<evidence type="ECO:0000313" key="5">
    <source>
        <dbReference type="Proteomes" id="UP000053815"/>
    </source>
</evidence>
<proteinExistence type="predicted"/>
<gene>
    <name evidence="4" type="ORF">MAM1_0343d09869</name>
</gene>
<feature type="domain" description="Alpha/beta hydrolase fold-3" evidence="3">
    <location>
        <begin position="121"/>
        <end position="331"/>
    </location>
</feature>
<dbReference type="InterPro" id="IPR013094">
    <property type="entry name" value="AB_hydrolase_3"/>
</dbReference>
<dbReference type="STRING" id="91626.A0A0C9MHU4"/>
<sequence length="360" mass="39379">MRNTKFSESVTETRKQNHAKTKRDSKAAFQLMGSDTPSPEQQYHIITELRTVADEFAKKVPVPETHQSKQEVAGGPKNLKIGTTVFRPVGTKNEVLPVILYLYVHFALLVKHKLNLEFTLISHGGGWVLGSATTHTKIATDLCIKAHAAVMLVEYSLSPEVQFPIANEQSFAALCWLRKHGKSINVNPNKIAVAGDSAGGNMAAVISMMAKDRGMEGVIKAQVLMYPAVGADMSLYESYKTYGGGECYLSVKEAEMCGAAYLPKPASELNDRYATPILATEDNLKGLPPALVLTCECDILRDEGEAYVSKLLRAGVYTVGVRVLGTIHAFMTTPLPDTPQYLTSIKMVCDFINEQVYSSK</sequence>
<accession>A0A0C9MHU4</accession>
<evidence type="ECO:0000256" key="2">
    <source>
        <dbReference type="SAM" id="MobiDB-lite"/>
    </source>
</evidence>
<dbReference type="Pfam" id="PF07859">
    <property type="entry name" value="Abhydrolase_3"/>
    <property type="match status" value="1"/>
</dbReference>
<keyword evidence="1" id="KW-0378">Hydrolase</keyword>
<keyword evidence="5" id="KW-1185">Reference proteome</keyword>
<dbReference type="GO" id="GO:0016787">
    <property type="term" value="F:hydrolase activity"/>
    <property type="evidence" value="ECO:0007669"/>
    <property type="project" value="UniProtKB-KW"/>
</dbReference>
<evidence type="ECO:0000313" key="4">
    <source>
        <dbReference type="EMBL" id="GAN10331.1"/>
    </source>
</evidence>
<feature type="compositionally biased region" description="Polar residues" evidence="2">
    <location>
        <begin position="1"/>
        <end position="10"/>
    </location>
</feature>
<organism evidence="4">
    <name type="scientific">Mucor ambiguus</name>
    <dbReference type="NCBI Taxonomy" id="91626"/>
    <lineage>
        <taxon>Eukaryota</taxon>
        <taxon>Fungi</taxon>
        <taxon>Fungi incertae sedis</taxon>
        <taxon>Mucoromycota</taxon>
        <taxon>Mucoromycotina</taxon>
        <taxon>Mucoromycetes</taxon>
        <taxon>Mucorales</taxon>
        <taxon>Mucorineae</taxon>
        <taxon>Mucoraceae</taxon>
        <taxon>Mucor</taxon>
    </lineage>
</organism>
<protein>
    <submittedName>
        <fullName evidence="4">Esterase</fullName>
    </submittedName>
</protein>
<reference evidence="4" key="1">
    <citation type="submission" date="2014-09" db="EMBL/GenBank/DDBJ databases">
        <title>Draft genome sequence of an oleaginous Mucoromycotina fungus Mucor ambiguus NBRC6742.</title>
        <authorList>
            <person name="Takeda I."/>
            <person name="Yamane N."/>
            <person name="Morita T."/>
            <person name="Tamano K."/>
            <person name="Machida M."/>
            <person name="Baker S."/>
            <person name="Koike H."/>
        </authorList>
    </citation>
    <scope>NUCLEOTIDE SEQUENCE</scope>
    <source>
        <strain evidence="4">NBRC 6742</strain>
    </source>
</reference>
<dbReference type="InterPro" id="IPR029058">
    <property type="entry name" value="AB_hydrolase_fold"/>
</dbReference>
<feature type="region of interest" description="Disordered" evidence="2">
    <location>
        <begin position="1"/>
        <end position="25"/>
    </location>
</feature>
<dbReference type="PANTHER" id="PTHR48081">
    <property type="entry name" value="AB HYDROLASE SUPERFAMILY PROTEIN C4A8.06C"/>
    <property type="match status" value="1"/>
</dbReference>
<dbReference type="InterPro" id="IPR050300">
    <property type="entry name" value="GDXG_lipolytic_enzyme"/>
</dbReference>
<name>A0A0C9MHU4_9FUNG</name>
<evidence type="ECO:0000259" key="3">
    <source>
        <dbReference type="Pfam" id="PF07859"/>
    </source>
</evidence>
<dbReference type="Gene3D" id="3.40.50.1820">
    <property type="entry name" value="alpha/beta hydrolase"/>
    <property type="match status" value="1"/>
</dbReference>